<dbReference type="InterPro" id="IPR047117">
    <property type="entry name" value="PERK1-13-like"/>
</dbReference>
<evidence type="ECO:0000256" key="15">
    <source>
        <dbReference type="SAM" id="MobiDB-lite"/>
    </source>
</evidence>
<evidence type="ECO:0000256" key="11">
    <source>
        <dbReference type="ARBA" id="ARBA00023136"/>
    </source>
</evidence>
<evidence type="ECO:0000259" key="16">
    <source>
        <dbReference type="PROSITE" id="PS50011"/>
    </source>
</evidence>
<reference evidence="17 18" key="1">
    <citation type="submission" date="2024-03" db="EMBL/GenBank/DDBJ databases">
        <authorList>
            <person name="Gkanogiannis A."/>
            <person name="Becerra Lopez-Lavalle L."/>
        </authorList>
    </citation>
    <scope>NUCLEOTIDE SEQUENCE [LARGE SCALE GENOMIC DNA]</scope>
</reference>
<evidence type="ECO:0000256" key="12">
    <source>
        <dbReference type="ARBA" id="ARBA00047899"/>
    </source>
</evidence>
<keyword evidence="5" id="KW-0808">Transferase</keyword>
<proteinExistence type="predicted"/>
<keyword evidence="11" id="KW-0472">Membrane</keyword>
<keyword evidence="4" id="KW-0723">Serine/threonine-protein kinase</keyword>
<evidence type="ECO:0000256" key="8">
    <source>
        <dbReference type="ARBA" id="ARBA00022777"/>
    </source>
</evidence>
<sequence length="118" mass="13312">MGCFFNLHRKPKIKRGAGSNKELNQSNKSDRKPTNRGIEALETLPTPRSIPELYKEKEHTLRAFTLEELKIATNGFSRSLRIGEGGFGSVYKGKLRLEDDQGEEIIVAIKRLKPNSSQ</sequence>
<protein>
    <recommendedName>
        <fullName evidence="2">non-specific serine/threonine protein kinase</fullName>
        <ecNumber evidence="2">2.7.11.1</ecNumber>
    </recommendedName>
</protein>
<evidence type="ECO:0000256" key="3">
    <source>
        <dbReference type="ARBA" id="ARBA00022475"/>
    </source>
</evidence>
<evidence type="ECO:0000256" key="14">
    <source>
        <dbReference type="PROSITE-ProRule" id="PRU10141"/>
    </source>
</evidence>
<gene>
    <name evidence="17" type="ORF">CITCOLO1_LOCUS1003</name>
</gene>
<dbReference type="InterPro" id="IPR000719">
    <property type="entry name" value="Prot_kinase_dom"/>
</dbReference>
<dbReference type="PROSITE" id="PS00107">
    <property type="entry name" value="PROTEIN_KINASE_ATP"/>
    <property type="match status" value="1"/>
</dbReference>
<keyword evidence="8" id="KW-0418">Kinase</keyword>
<evidence type="ECO:0000256" key="5">
    <source>
        <dbReference type="ARBA" id="ARBA00022679"/>
    </source>
</evidence>
<name>A0ABP0XR45_9ROSI</name>
<accession>A0ABP0XR45</accession>
<dbReference type="PROSITE" id="PS50011">
    <property type="entry name" value="PROTEIN_KINASE_DOM"/>
    <property type="match status" value="1"/>
</dbReference>
<evidence type="ECO:0000256" key="7">
    <source>
        <dbReference type="ARBA" id="ARBA00022741"/>
    </source>
</evidence>
<feature type="domain" description="Protein kinase" evidence="16">
    <location>
        <begin position="76"/>
        <end position="118"/>
    </location>
</feature>
<comment type="catalytic activity">
    <reaction evidence="12">
        <text>L-threonyl-[protein] + ATP = O-phospho-L-threonyl-[protein] + ADP + H(+)</text>
        <dbReference type="Rhea" id="RHEA:46608"/>
        <dbReference type="Rhea" id="RHEA-COMP:11060"/>
        <dbReference type="Rhea" id="RHEA-COMP:11605"/>
        <dbReference type="ChEBI" id="CHEBI:15378"/>
        <dbReference type="ChEBI" id="CHEBI:30013"/>
        <dbReference type="ChEBI" id="CHEBI:30616"/>
        <dbReference type="ChEBI" id="CHEBI:61977"/>
        <dbReference type="ChEBI" id="CHEBI:456216"/>
        <dbReference type="EC" id="2.7.11.1"/>
    </reaction>
</comment>
<keyword evidence="6" id="KW-0812">Transmembrane</keyword>
<evidence type="ECO:0000256" key="10">
    <source>
        <dbReference type="ARBA" id="ARBA00022989"/>
    </source>
</evidence>
<dbReference type="EC" id="2.7.11.1" evidence="2"/>
<feature type="binding site" evidence="14">
    <location>
        <position position="110"/>
    </location>
    <ligand>
        <name>ATP</name>
        <dbReference type="ChEBI" id="CHEBI:30616"/>
    </ligand>
</feature>
<dbReference type="Gene3D" id="3.30.200.20">
    <property type="entry name" value="Phosphorylase Kinase, domain 1"/>
    <property type="match status" value="1"/>
</dbReference>
<evidence type="ECO:0000256" key="1">
    <source>
        <dbReference type="ARBA" id="ARBA00004162"/>
    </source>
</evidence>
<evidence type="ECO:0000313" key="17">
    <source>
        <dbReference type="EMBL" id="CAK9309426.1"/>
    </source>
</evidence>
<dbReference type="SUPFAM" id="SSF56112">
    <property type="entry name" value="Protein kinase-like (PK-like)"/>
    <property type="match status" value="1"/>
</dbReference>
<evidence type="ECO:0000256" key="2">
    <source>
        <dbReference type="ARBA" id="ARBA00012513"/>
    </source>
</evidence>
<evidence type="ECO:0000256" key="4">
    <source>
        <dbReference type="ARBA" id="ARBA00022527"/>
    </source>
</evidence>
<dbReference type="EMBL" id="OZ021735">
    <property type="protein sequence ID" value="CAK9309426.1"/>
    <property type="molecule type" value="Genomic_DNA"/>
</dbReference>
<dbReference type="Proteomes" id="UP001642487">
    <property type="component" value="Chromosome 1"/>
</dbReference>
<comment type="catalytic activity">
    <reaction evidence="13">
        <text>L-seryl-[protein] + ATP = O-phospho-L-seryl-[protein] + ADP + H(+)</text>
        <dbReference type="Rhea" id="RHEA:17989"/>
        <dbReference type="Rhea" id="RHEA-COMP:9863"/>
        <dbReference type="Rhea" id="RHEA-COMP:11604"/>
        <dbReference type="ChEBI" id="CHEBI:15378"/>
        <dbReference type="ChEBI" id="CHEBI:29999"/>
        <dbReference type="ChEBI" id="CHEBI:30616"/>
        <dbReference type="ChEBI" id="CHEBI:83421"/>
        <dbReference type="ChEBI" id="CHEBI:456216"/>
        <dbReference type="EC" id="2.7.11.1"/>
    </reaction>
</comment>
<dbReference type="InterPro" id="IPR011009">
    <property type="entry name" value="Kinase-like_dom_sf"/>
</dbReference>
<organism evidence="17 18">
    <name type="scientific">Citrullus colocynthis</name>
    <name type="common">colocynth</name>
    <dbReference type="NCBI Taxonomy" id="252529"/>
    <lineage>
        <taxon>Eukaryota</taxon>
        <taxon>Viridiplantae</taxon>
        <taxon>Streptophyta</taxon>
        <taxon>Embryophyta</taxon>
        <taxon>Tracheophyta</taxon>
        <taxon>Spermatophyta</taxon>
        <taxon>Magnoliopsida</taxon>
        <taxon>eudicotyledons</taxon>
        <taxon>Gunneridae</taxon>
        <taxon>Pentapetalae</taxon>
        <taxon>rosids</taxon>
        <taxon>fabids</taxon>
        <taxon>Cucurbitales</taxon>
        <taxon>Cucurbitaceae</taxon>
        <taxon>Benincaseae</taxon>
        <taxon>Citrullus</taxon>
    </lineage>
</organism>
<evidence type="ECO:0000313" key="18">
    <source>
        <dbReference type="Proteomes" id="UP001642487"/>
    </source>
</evidence>
<feature type="non-terminal residue" evidence="17">
    <location>
        <position position="118"/>
    </location>
</feature>
<comment type="subcellular location">
    <subcellularLocation>
        <location evidence="1">Cell membrane</location>
        <topology evidence="1">Single-pass membrane protein</topology>
    </subcellularLocation>
</comment>
<keyword evidence="9 14" id="KW-0067">ATP-binding</keyword>
<evidence type="ECO:0000256" key="6">
    <source>
        <dbReference type="ARBA" id="ARBA00022692"/>
    </source>
</evidence>
<dbReference type="InterPro" id="IPR017441">
    <property type="entry name" value="Protein_kinase_ATP_BS"/>
</dbReference>
<keyword evidence="18" id="KW-1185">Reference proteome</keyword>
<evidence type="ECO:0000256" key="9">
    <source>
        <dbReference type="ARBA" id="ARBA00022840"/>
    </source>
</evidence>
<keyword evidence="3" id="KW-1003">Cell membrane</keyword>
<evidence type="ECO:0000256" key="13">
    <source>
        <dbReference type="ARBA" id="ARBA00048679"/>
    </source>
</evidence>
<dbReference type="PANTHER" id="PTHR47982">
    <property type="entry name" value="PROLINE-RICH RECEPTOR-LIKE PROTEIN KINASE PERK4"/>
    <property type="match status" value="1"/>
</dbReference>
<feature type="region of interest" description="Disordered" evidence="15">
    <location>
        <begin position="15"/>
        <end position="44"/>
    </location>
</feature>
<keyword evidence="7 14" id="KW-0547">Nucleotide-binding</keyword>
<keyword evidence="10" id="KW-1133">Transmembrane helix</keyword>